<dbReference type="EMBL" id="LAZR01000383">
    <property type="protein sequence ID" value="KKN71482.1"/>
    <property type="molecule type" value="Genomic_DNA"/>
</dbReference>
<comment type="caution">
    <text evidence="1">The sequence shown here is derived from an EMBL/GenBank/DDBJ whole genome shotgun (WGS) entry which is preliminary data.</text>
</comment>
<reference evidence="1" key="1">
    <citation type="journal article" date="2015" name="Nature">
        <title>Complex archaea that bridge the gap between prokaryotes and eukaryotes.</title>
        <authorList>
            <person name="Spang A."/>
            <person name="Saw J.H."/>
            <person name="Jorgensen S.L."/>
            <person name="Zaremba-Niedzwiedzka K."/>
            <person name="Martijn J."/>
            <person name="Lind A.E."/>
            <person name="van Eijk R."/>
            <person name="Schleper C."/>
            <person name="Guy L."/>
            <person name="Ettema T.J."/>
        </authorList>
    </citation>
    <scope>NUCLEOTIDE SEQUENCE</scope>
</reference>
<sequence length="48" mass="5684">MKKILAFLMGAVEFRHDCTKHYADPMSMLIYDYGRDFAHRATLRLFDS</sequence>
<dbReference type="AlphaFoldDB" id="A0A0F9T929"/>
<organism evidence="1">
    <name type="scientific">marine sediment metagenome</name>
    <dbReference type="NCBI Taxonomy" id="412755"/>
    <lineage>
        <taxon>unclassified sequences</taxon>
        <taxon>metagenomes</taxon>
        <taxon>ecological metagenomes</taxon>
    </lineage>
</organism>
<protein>
    <submittedName>
        <fullName evidence="1">Uncharacterized protein</fullName>
    </submittedName>
</protein>
<name>A0A0F9T929_9ZZZZ</name>
<gene>
    <name evidence="1" type="ORF">LCGC14_0420610</name>
</gene>
<proteinExistence type="predicted"/>
<evidence type="ECO:0000313" key="1">
    <source>
        <dbReference type="EMBL" id="KKN71482.1"/>
    </source>
</evidence>
<accession>A0A0F9T929</accession>